<dbReference type="PANTHER" id="PTHR36844:SF1">
    <property type="entry name" value="PROTEASE PRSW"/>
    <property type="match status" value="1"/>
</dbReference>
<name>A0ABW1QXI7_9ACTN</name>
<dbReference type="EMBL" id="JBHSQI010000003">
    <property type="protein sequence ID" value="MFC6153557.1"/>
    <property type="molecule type" value="Genomic_DNA"/>
</dbReference>
<protein>
    <submittedName>
        <fullName evidence="2">PrsW family intramembrane metalloprotease</fullName>
    </submittedName>
</protein>
<feature type="transmembrane region" description="Helical" evidence="1">
    <location>
        <begin position="250"/>
        <end position="272"/>
    </location>
</feature>
<dbReference type="Pfam" id="PF13367">
    <property type="entry name" value="PrsW-protease"/>
    <property type="match status" value="1"/>
</dbReference>
<dbReference type="InterPro" id="IPR026898">
    <property type="entry name" value="PrsW"/>
</dbReference>
<reference evidence="3" key="1">
    <citation type="journal article" date="2019" name="Int. J. Syst. Evol. Microbiol.">
        <title>The Global Catalogue of Microorganisms (GCM) 10K type strain sequencing project: providing services to taxonomists for standard genome sequencing and annotation.</title>
        <authorList>
            <consortium name="The Broad Institute Genomics Platform"/>
            <consortium name="The Broad Institute Genome Sequencing Center for Infectious Disease"/>
            <person name="Wu L."/>
            <person name="Ma J."/>
        </authorList>
    </citation>
    <scope>NUCLEOTIDE SEQUENCE [LARGE SCALE GENOMIC DNA]</scope>
    <source>
        <strain evidence="3">DFY28</strain>
    </source>
</reference>
<dbReference type="GO" id="GO:0008237">
    <property type="term" value="F:metallopeptidase activity"/>
    <property type="evidence" value="ECO:0007669"/>
    <property type="project" value="UniProtKB-KW"/>
</dbReference>
<sequence length="380" mass="40690">MSQTTAARPHVARRTESIAFVRVVSVACVVGAVLVAGVLLASGEPAVVALGVVLAALPVGPLVGCYLWLDRYEPEPRSLLLAGFCWGAFASTTLAVLLQLPLGEISDEVATVVAAPLTEESTKGFFLLMLFWWRRSEFDGVLDGIVYAGMVGIGFAFVENALYLVSAVVEAEEFGLGPGEALGGTFVVRCLVSPFAHPLFTMFTGVAVGLAIGSRSAVARFCLPVVGWTLAVVLHGLWNGAATWADGSGFLFVYVVLMAPVFVLAIGLALWVRGNERRVLTAALLDAARRGLLPETDIPWLVDLRARRLARSFARTYGEEAGLRAMEEYQQAAVEFGFLHHRYLRGTPPPDFAARGASFVARLSAVRPLISFPGQVVPTR</sequence>
<keyword evidence="2" id="KW-0645">Protease</keyword>
<feature type="transmembrane region" description="Helical" evidence="1">
    <location>
        <begin position="81"/>
        <end position="100"/>
    </location>
</feature>
<feature type="transmembrane region" description="Helical" evidence="1">
    <location>
        <begin position="20"/>
        <end position="41"/>
    </location>
</feature>
<keyword evidence="1" id="KW-0472">Membrane</keyword>
<dbReference type="RefSeq" id="WP_128221363.1">
    <property type="nucleotide sequence ID" value="NZ_CP034929.1"/>
</dbReference>
<feature type="transmembrane region" description="Helical" evidence="1">
    <location>
        <begin position="47"/>
        <end position="69"/>
    </location>
</feature>
<feature type="transmembrane region" description="Helical" evidence="1">
    <location>
        <begin position="112"/>
        <end position="133"/>
    </location>
</feature>
<evidence type="ECO:0000313" key="3">
    <source>
        <dbReference type="Proteomes" id="UP001596098"/>
    </source>
</evidence>
<dbReference type="Proteomes" id="UP001596098">
    <property type="component" value="Unassembled WGS sequence"/>
</dbReference>
<evidence type="ECO:0000256" key="1">
    <source>
        <dbReference type="SAM" id="Phobius"/>
    </source>
</evidence>
<feature type="transmembrane region" description="Helical" evidence="1">
    <location>
        <begin position="186"/>
        <end position="210"/>
    </location>
</feature>
<keyword evidence="1" id="KW-0812">Transmembrane</keyword>
<dbReference type="PANTHER" id="PTHR36844">
    <property type="entry name" value="PROTEASE PRSW"/>
    <property type="match status" value="1"/>
</dbReference>
<feature type="transmembrane region" description="Helical" evidence="1">
    <location>
        <begin position="145"/>
        <end position="166"/>
    </location>
</feature>
<keyword evidence="1" id="KW-1133">Transmembrane helix</keyword>
<keyword evidence="3" id="KW-1185">Reference proteome</keyword>
<evidence type="ECO:0000313" key="2">
    <source>
        <dbReference type="EMBL" id="MFC6153557.1"/>
    </source>
</evidence>
<feature type="transmembrane region" description="Helical" evidence="1">
    <location>
        <begin position="217"/>
        <end position="238"/>
    </location>
</feature>
<keyword evidence="2" id="KW-0378">Hydrolase</keyword>
<keyword evidence="2" id="KW-0482">Metalloprotease</keyword>
<accession>A0ABW1QXI7</accession>
<proteinExistence type="predicted"/>
<organism evidence="2 3">
    <name type="scientific">Nocardioides yefusunii</name>
    <dbReference type="NCBI Taxonomy" id="2500546"/>
    <lineage>
        <taxon>Bacteria</taxon>
        <taxon>Bacillati</taxon>
        <taxon>Actinomycetota</taxon>
        <taxon>Actinomycetes</taxon>
        <taxon>Propionibacteriales</taxon>
        <taxon>Nocardioidaceae</taxon>
        <taxon>Nocardioides</taxon>
    </lineage>
</organism>
<gene>
    <name evidence="2" type="ORF">ACFPWU_07750</name>
</gene>
<comment type="caution">
    <text evidence="2">The sequence shown here is derived from an EMBL/GenBank/DDBJ whole genome shotgun (WGS) entry which is preliminary data.</text>
</comment>